<evidence type="ECO:0000313" key="2">
    <source>
        <dbReference type="Proteomes" id="UP000828390"/>
    </source>
</evidence>
<organism evidence="1 2">
    <name type="scientific">Dreissena polymorpha</name>
    <name type="common">Zebra mussel</name>
    <name type="synonym">Mytilus polymorpha</name>
    <dbReference type="NCBI Taxonomy" id="45954"/>
    <lineage>
        <taxon>Eukaryota</taxon>
        <taxon>Metazoa</taxon>
        <taxon>Spiralia</taxon>
        <taxon>Lophotrochozoa</taxon>
        <taxon>Mollusca</taxon>
        <taxon>Bivalvia</taxon>
        <taxon>Autobranchia</taxon>
        <taxon>Heteroconchia</taxon>
        <taxon>Euheterodonta</taxon>
        <taxon>Imparidentia</taxon>
        <taxon>Neoheterodontei</taxon>
        <taxon>Myida</taxon>
        <taxon>Dreissenoidea</taxon>
        <taxon>Dreissenidae</taxon>
        <taxon>Dreissena</taxon>
    </lineage>
</organism>
<accession>A0A9D4HZE4</accession>
<keyword evidence="2" id="KW-1185">Reference proteome</keyword>
<reference evidence="1" key="1">
    <citation type="journal article" date="2019" name="bioRxiv">
        <title>The Genome of the Zebra Mussel, Dreissena polymorpha: A Resource for Invasive Species Research.</title>
        <authorList>
            <person name="McCartney M.A."/>
            <person name="Auch B."/>
            <person name="Kono T."/>
            <person name="Mallez S."/>
            <person name="Zhang Y."/>
            <person name="Obille A."/>
            <person name="Becker A."/>
            <person name="Abrahante J.E."/>
            <person name="Garbe J."/>
            <person name="Badalamenti J.P."/>
            <person name="Herman A."/>
            <person name="Mangelson H."/>
            <person name="Liachko I."/>
            <person name="Sullivan S."/>
            <person name="Sone E.D."/>
            <person name="Koren S."/>
            <person name="Silverstein K.A.T."/>
            <person name="Beckman K.B."/>
            <person name="Gohl D.M."/>
        </authorList>
    </citation>
    <scope>NUCLEOTIDE SEQUENCE</scope>
    <source>
        <strain evidence="1">Duluth1</strain>
        <tissue evidence="1">Whole animal</tissue>
    </source>
</reference>
<name>A0A9D4HZE4_DREPO</name>
<dbReference type="EMBL" id="JAIWYP010000011">
    <property type="protein sequence ID" value="KAH3738534.1"/>
    <property type="molecule type" value="Genomic_DNA"/>
</dbReference>
<proteinExistence type="predicted"/>
<dbReference type="Proteomes" id="UP000828390">
    <property type="component" value="Unassembled WGS sequence"/>
</dbReference>
<evidence type="ECO:0000313" key="1">
    <source>
        <dbReference type="EMBL" id="KAH3738534.1"/>
    </source>
</evidence>
<comment type="caution">
    <text evidence="1">The sequence shown here is derived from an EMBL/GenBank/DDBJ whole genome shotgun (WGS) entry which is preliminary data.</text>
</comment>
<reference evidence="1" key="2">
    <citation type="submission" date="2020-11" db="EMBL/GenBank/DDBJ databases">
        <authorList>
            <person name="McCartney M.A."/>
            <person name="Auch B."/>
            <person name="Kono T."/>
            <person name="Mallez S."/>
            <person name="Becker A."/>
            <person name="Gohl D.M."/>
            <person name="Silverstein K.A.T."/>
            <person name="Koren S."/>
            <person name="Bechman K.B."/>
            <person name="Herman A."/>
            <person name="Abrahante J.E."/>
            <person name="Garbe J."/>
        </authorList>
    </citation>
    <scope>NUCLEOTIDE SEQUENCE</scope>
    <source>
        <strain evidence="1">Duluth1</strain>
        <tissue evidence="1">Whole animal</tissue>
    </source>
</reference>
<protein>
    <submittedName>
        <fullName evidence="1">Uncharacterized protein</fullName>
    </submittedName>
</protein>
<gene>
    <name evidence="1" type="ORF">DPMN_045171</name>
</gene>
<sequence>MYVGLYEGRPMSRNSCLQACSFSVECDSSLIPGDLSSRCREADVLLPWDSSPGDLK</sequence>
<dbReference type="AlphaFoldDB" id="A0A9D4HZE4"/>